<evidence type="ECO:0000313" key="3">
    <source>
        <dbReference type="Proteomes" id="UP000466442"/>
    </source>
</evidence>
<comment type="caution">
    <text evidence="2">The sequence shown here is derived from an EMBL/GenBank/DDBJ whole genome shotgun (WGS) entry which is preliminary data.</text>
</comment>
<reference evidence="2" key="1">
    <citation type="journal article" date="2021" name="Mol. Ecol. Resour.">
        <title>Apolygus lucorum genome provides insights into omnivorousness and mesophyll feeding.</title>
        <authorList>
            <person name="Liu Y."/>
            <person name="Liu H."/>
            <person name="Wang H."/>
            <person name="Huang T."/>
            <person name="Liu B."/>
            <person name="Yang B."/>
            <person name="Yin L."/>
            <person name="Li B."/>
            <person name="Zhang Y."/>
            <person name="Zhang S."/>
            <person name="Jiang F."/>
            <person name="Zhang X."/>
            <person name="Ren Y."/>
            <person name="Wang B."/>
            <person name="Wang S."/>
            <person name="Lu Y."/>
            <person name="Wu K."/>
            <person name="Fan W."/>
            <person name="Wang G."/>
        </authorList>
    </citation>
    <scope>NUCLEOTIDE SEQUENCE</scope>
    <source>
        <strain evidence="2">12Hb</strain>
    </source>
</reference>
<feature type="compositionally biased region" description="Basic and acidic residues" evidence="1">
    <location>
        <begin position="133"/>
        <end position="161"/>
    </location>
</feature>
<feature type="compositionally biased region" description="Basic and acidic residues" evidence="1">
    <location>
        <begin position="101"/>
        <end position="110"/>
    </location>
</feature>
<dbReference type="Proteomes" id="UP000466442">
    <property type="component" value="Linkage Group LG5"/>
</dbReference>
<feature type="compositionally biased region" description="Polar residues" evidence="1">
    <location>
        <begin position="111"/>
        <end position="120"/>
    </location>
</feature>
<organism evidence="2 3">
    <name type="scientific">Apolygus lucorum</name>
    <name type="common">Small green plant bug</name>
    <name type="synonym">Lygocoris lucorum</name>
    <dbReference type="NCBI Taxonomy" id="248454"/>
    <lineage>
        <taxon>Eukaryota</taxon>
        <taxon>Metazoa</taxon>
        <taxon>Ecdysozoa</taxon>
        <taxon>Arthropoda</taxon>
        <taxon>Hexapoda</taxon>
        <taxon>Insecta</taxon>
        <taxon>Pterygota</taxon>
        <taxon>Neoptera</taxon>
        <taxon>Paraneoptera</taxon>
        <taxon>Hemiptera</taxon>
        <taxon>Heteroptera</taxon>
        <taxon>Panheteroptera</taxon>
        <taxon>Cimicomorpha</taxon>
        <taxon>Miridae</taxon>
        <taxon>Mirini</taxon>
        <taxon>Apolygus</taxon>
    </lineage>
</organism>
<dbReference type="EMBL" id="WIXP02000005">
    <property type="protein sequence ID" value="KAF6210749.1"/>
    <property type="molecule type" value="Genomic_DNA"/>
</dbReference>
<feature type="region of interest" description="Disordered" evidence="1">
    <location>
        <begin position="1"/>
        <end position="163"/>
    </location>
</feature>
<sequence>MQFESSDSPHKRERSKSPSYASVAAGSAQPDGDFWHPEEQTFVSNIEVQPGRETQHLVRSSSGENLRVDLEVQHVSEKSKVRKTPLKEEVGTGKSGSKTKGRFDSKKSKENQGAQLTGEKQSQHHSIVISVSEKAKTIEKGSDRKSHSKEMTVGENVRGDETDIPSLVVENKDIQHPSVHPVQTIGIHDRSHPTSSTYPSEVVLPEPVIHKKGQSLDELTITHTTISPSSVDITSRTTSQQIGQLDGRVGKNTQLPQNVEIVKESAYYEVGDTSSSTVYVDDAMSGESKDGDVVISLSSQRRRKRYIGQFGEKF</sequence>
<proteinExistence type="predicted"/>
<accession>A0A8S9XQ77</accession>
<dbReference type="AlphaFoldDB" id="A0A8S9XQ77"/>
<protein>
    <submittedName>
        <fullName evidence="2">Uncharacterized protein</fullName>
    </submittedName>
</protein>
<evidence type="ECO:0000256" key="1">
    <source>
        <dbReference type="SAM" id="MobiDB-lite"/>
    </source>
</evidence>
<evidence type="ECO:0000313" key="2">
    <source>
        <dbReference type="EMBL" id="KAF6210749.1"/>
    </source>
</evidence>
<keyword evidence="3" id="KW-1185">Reference proteome</keyword>
<gene>
    <name evidence="2" type="ORF">GE061_013859</name>
</gene>
<name>A0A8S9XQ77_APOLU</name>
<feature type="compositionally biased region" description="Basic and acidic residues" evidence="1">
    <location>
        <begin position="66"/>
        <end position="91"/>
    </location>
</feature>